<gene>
    <name evidence="1" type="ORF">CYCCA115_LOCUS1143</name>
</gene>
<keyword evidence="2" id="KW-1185">Reference proteome</keyword>
<dbReference type="SUPFAM" id="SSF48452">
    <property type="entry name" value="TPR-like"/>
    <property type="match status" value="1"/>
</dbReference>
<proteinExistence type="predicted"/>
<dbReference type="InterPro" id="IPR011990">
    <property type="entry name" value="TPR-like_helical_dom_sf"/>
</dbReference>
<dbReference type="EMBL" id="CAKOGP040000002">
    <property type="protein sequence ID" value="CAJ1925409.1"/>
    <property type="molecule type" value="Genomic_DNA"/>
</dbReference>
<organism evidence="1 2">
    <name type="scientific">Cylindrotheca closterium</name>
    <dbReference type="NCBI Taxonomy" id="2856"/>
    <lineage>
        <taxon>Eukaryota</taxon>
        <taxon>Sar</taxon>
        <taxon>Stramenopiles</taxon>
        <taxon>Ochrophyta</taxon>
        <taxon>Bacillariophyta</taxon>
        <taxon>Bacillariophyceae</taxon>
        <taxon>Bacillariophycidae</taxon>
        <taxon>Bacillariales</taxon>
        <taxon>Bacillariaceae</taxon>
        <taxon>Cylindrotheca</taxon>
    </lineage>
</organism>
<accession>A0AAD2FFZ3</accession>
<sequence>MSYREAIQLNNQATSLLESKRFDEAILVACAAMEVFQKQTPTAEKVSLCGNDFVDQCMLSRHRDCDCDSNTMDEEYTYEHGIVLPLNTMDGTVITPVLIFNCALSHHLAARHCNDHAICSQHFLNKAQRLYTLAYDQQDQDQNMIFQAVIVDNIGVIRKILGNEEEAQACFEHLTSMLMMMIYCTEDDSCLGENKYRQHVQGFFWMNILENQRSLAPAA</sequence>
<dbReference type="Proteomes" id="UP001295423">
    <property type="component" value="Unassembled WGS sequence"/>
</dbReference>
<evidence type="ECO:0000313" key="2">
    <source>
        <dbReference type="Proteomes" id="UP001295423"/>
    </source>
</evidence>
<name>A0AAD2FFZ3_9STRA</name>
<comment type="caution">
    <text evidence="1">The sequence shown here is derived from an EMBL/GenBank/DDBJ whole genome shotgun (WGS) entry which is preliminary data.</text>
</comment>
<protein>
    <submittedName>
        <fullName evidence="1">Uncharacterized protein</fullName>
    </submittedName>
</protein>
<reference evidence="1" key="1">
    <citation type="submission" date="2023-08" db="EMBL/GenBank/DDBJ databases">
        <authorList>
            <person name="Audoor S."/>
            <person name="Bilcke G."/>
        </authorList>
    </citation>
    <scope>NUCLEOTIDE SEQUENCE</scope>
</reference>
<evidence type="ECO:0000313" key="1">
    <source>
        <dbReference type="EMBL" id="CAJ1925409.1"/>
    </source>
</evidence>
<dbReference type="AlphaFoldDB" id="A0AAD2FFZ3"/>